<accession>A0ABT1PLZ1</accession>
<name>A0ABT1PLZ1_9ACTN</name>
<dbReference type="InterPro" id="IPR045155">
    <property type="entry name" value="Beta-lactam_cat"/>
</dbReference>
<evidence type="ECO:0000313" key="3">
    <source>
        <dbReference type="Proteomes" id="UP001206206"/>
    </source>
</evidence>
<sequence>MSPSIPWLLLAFAALVSQTGRWWRGRSRRPVPDDPAGFAAFLRERGEHAGVLLARKDGDGRWTVRAERNADAKFPLASVRKVLVLCAVSEAVHEGRIDPEERVPLDAIRRFRLPGTDGGAYRHAYVNTPPDALVSLRDCADAMISASCNASTDYLLRRVGGSPAVTELARRHWMVEQDPVPSLYGEFLATSPPYVLRTLRLPAAELAAHYERLAEHPRRWHRVLPFLPSAGLGPRALRRTCAGTPREWVGLFQAVLDSPLEGAPLSFARSVLSWPMREVPGNAELYQDVLVKGGSLPGIRNRVYAVRPLDGQPAVMACFLKDLNPAHQRSLGATPVWNSYMVRALTRS</sequence>
<protein>
    <submittedName>
        <fullName evidence="2">Class A beta-lactamase-related serine hydrolase</fullName>
    </submittedName>
</protein>
<reference evidence="2 3" key="1">
    <citation type="submission" date="2022-06" db="EMBL/GenBank/DDBJ databases">
        <title>Draft genome sequence of type strain Streptomyces rubrisoli DSM 42083.</title>
        <authorList>
            <person name="Duangmal K."/>
            <person name="Klaysubun C."/>
        </authorList>
    </citation>
    <scope>NUCLEOTIDE SEQUENCE [LARGE SCALE GENOMIC DNA]</scope>
    <source>
        <strain evidence="2 3">DSM 42083</strain>
    </source>
</reference>
<dbReference type="PANTHER" id="PTHR35333:SF3">
    <property type="entry name" value="BETA-LACTAMASE-TYPE TRANSPEPTIDASE FOLD CONTAINING PROTEIN"/>
    <property type="match status" value="1"/>
</dbReference>
<dbReference type="SUPFAM" id="SSF56601">
    <property type="entry name" value="beta-lactamase/transpeptidase-like"/>
    <property type="match status" value="1"/>
</dbReference>
<dbReference type="Gene3D" id="3.40.710.10">
    <property type="entry name" value="DD-peptidase/beta-lactamase superfamily"/>
    <property type="match status" value="1"/>
</dbReference>
<feature type="domain" description="Beta-lactamase class A catalytic" evidence="1">
    <location>
        <begin position="61"/>
        <end position="319"/>
    </location>
</feature>
<keyword evidence="3" id="KW-1185">Reference proteome</keyword>
<dbReference type="Pfam" id="PF13354">
    <property type="entry name" value="Beta-lactamase2"/>
    <property type="match status" value="1"/>
</dbReference>
<keyword evidence="2" id="KW-0378">Hydrolase</keyword>
<dbReference type="InterPro" id="IPR012338">
    <property type="entry name" value="Beta-lactam/transpept-like"/>
</dbReference>
<dbReference type="InterPro" id="IPR000871">
    <property type="entry name" value="Beta-lactam_class-A"/>
</dbReference>
<dbReference type="EMBL" id="JANFNH010000064">
    <property type="protein sequence ID" value="MCQ4046376.1"/>
    <property type="molecule type" value="Genomic_DNA"/>
</dbReference>
<evidence type="ECO:0000313" key="2">
    <source>
        <dbReference type="EMBL" id="MCQ4046376.1"/>
    </source>
</evidence>
<dbReference type="RefSeq" id="WP_255932561.1">
    <property type="nucleotide sequence ID" value="NZ_JANFNH010000064.1"/>
</dbReference>
<dbReference type="Proteomes" id="UP001206206">
    <property type="component" value="Unassembled WGS sequence"/>
</dbReference>
<organism evidence="2 3">
    <name type="scientific">Streptantibioticus rubrisoli</name>
    <dbReference type="NCBI Taxonomy" id="1387313"/>
    <lineage>
        <taxon>Bacteria</taxon>
        <taxon>Bacillati</taxon>
        <taxon>Actinomycetota</taxon>
        <taxon>Actinomycetes</taxon>
        <taxon>Kitasatosporales</taxon>
        <taxon>Streptomycetaceae</taxon>
        <taxon>Streptantibioticus</taxon>
    </lineage>
</organism>
<dbReference type="PANTHER" id="PTHR35333">
    <property type="entry name" value="BETA-LACTAMASE"/>
    <property type="match status" value="1"/>
</dbReference>
<gene>
    <name evidence="2" type="ORF">NON19_31085</name>
</gene>
<proteinExistence type="predicted"/>
<dbReference type="GO" id="GO:0016787">
    <property type="term" value="F:hydrolase activity"/>
    <property type="evidence" value="ECO:0007669"/>
    <property type="project" value="UniProtKB-KW"/>
</dbReference>
<evidence type="ECO:0000259" key="1">
    <source>
        <dbReference type="Pfam" id="PF13354"/>
    </source>
</evidence>
<comment type="caution">
    <text evidence="2">The sequence shown here is derived from an EMBL/GenBank/DDBJ whole genome shotgun (WGS) entry which is preliminary data.</text>
</comment>